<proteinExistence type="predicted"/>
<evidence type="ECO:0000313" key="3">
    <source>
        <dbReference type="Proteomes" id="UP000284375"/>
    </source>
</evidence>
<feature type="chain" id="PRO_5018992201" description="Peptidase A1 domain-containing protein" evidence="1">
    <location>
        <begin position="27"/>
        <end position="302"/>
    </location>
</feature>
<dbReference type="EMBL" id="LJZO01000004">
    <property type="protein sequence ID" value="ROW02874.1"/>
    <property type="molecule type" value="Genomic_DNA"/>
</dbReference>
<dbReference type="OrthoDB" id="265717at2759"/>
<gene>
    <name evidence="2" type="ORF">VSDG_01758</name>
</gene>
<accession>A0A423WHY2</accession>
<reference evidence="2 3" key="1">
    <citation type="submission" date="2015-09" db="EMBL/GenBank/DDBJ databases">
        <title>Host preference determinants of Valsa canker pathogens revealed by comparative genomics.</title>
        <authorList>
            <person name="Yin Z."/>
            <person name="Huang L."/>
        </authorList>
    </citation>
    <scope>NUCLEOTIDE SEQUENCE [LARGE SCALE GENOMIC DNA]</scope>
    <source>
        <strain evidence="2 3">YSFL</strain>
    </source>
</reference>
<evidence type="ECO:0000313" key="2">
    <source>
        <dbReference type="EMBL" id="ROW02874.1"/>
    </source>
</evidence>
<comment type="caution">
    <text evidence="2">The sequence shown here is derived from an EMBL/GenBank/DDBJ whole genome shotgun (WGS) entry which is preliminary data.</text>
</comment>
<dbReference type="AlphaFoldDB" id="A0A423WHY2"/>
<keyword evidence="1" id="KW-0732">Signal</keyword>
<sequence length="302" mass="32645">MPGTKISHAIGLTTILLSSLLLKSTSQITCSTASQPNPIAQHYADTPTGTLNATLAIVPISLATARQIIPSKYAILENAYRTLLPDFPADMYPVLMQAGLDHDIQLAAYNISVPDFQRFGWSFPFVDLLGDGFSSFTWAPAQMISDDNLIAIDGSRDYGTTVYATKFSPGCNAYEYLRGSSIYFSGQATDNSGKYAKLEFSPLSPEASNPFPVDFYQNVTNQPIFGDGVRCDKQIRLFNSTINQGEYAPVVVKGTVFSNLEPLGAMDGLGDVFGMLIDTPFIEFNGLDCEALKGYQGTGSGD</sequence>
<protein>
    <recommendedName>
        <fullName evidence="4">Peptidase A1 domain-containing protein</fullName>
    </recommendedName>
</protein>
<dbReference type="STRING" id="252740.A0A423WHY2"/>
<keyword evidence="3" id="KW-1185">Reference proteome</keyword>
<evidence type="ECO:0008006" key="4">
    <source>
        <dbReference type="Google" id="ProtNLM"/>
    </source>
</evidence>
<name>A0A423WHY2_CYTCH</name>
<organism evidence="2 3">
    <name type="scientific">Cytospora chrysosperma</name>
    <name type="common">Cytospora canker fungus</name>
    <name type="synonym">Sphaeria chrysosperma</name>
    <dbReference type="NCBI Taxonomy" id="252740"/>
    <lineage>
        <taxon>Eukaryota</taxon>
        <taxon>Fungi</taxon>
        <taxon>Dikarya</taxon>
        <taxon>Ascomycota</taxon>
        <taxon>Pezizomycotina</taxon>
        <taxon>Sordariomycetes</taxon>
        <taxon>Sordariomycetidae</taxon>
        <taxon>Diaporthales</taxon>
        <taxon>Cytosporaceae</taxon>
        <taxon>Cytospora</taxon>
    </lineage>
</organism>
<evidence type="ECO:0000256" key="1">
    <source>
        <dbReference type="SAM" id="SignalP"/>
    </source>
</evidence>
<feature type="signal peptide" evidence="1">
    <location>
        <begin position="1"/>
        <end position="26"/>
    </location>
</feature>
<dbReference type="Proteomes" id="UP000284375">
    <property type="component" value="Unassembled WGS sequence"/>
</dbReference>